<dbReference type="PANTHER" id="PTHR31060:SF32">
    <property type="entry name" value="BTB_POZ DOMAIN PLANT PROTEIN"/>
    <property type="match status" value="1"/>
</dbReference>
<organism evidence="6">
    <name type="scientific">Brassica oleracea</name>
    <name type="common">Wild cabbage</name>
    <dbReference type="NCBI Taxonomy" id="3712"/>
    <lineage>
        <taxon>Eukaryota</taxon>
        <taxon>Viridiplantae</taxon>
        <taxon>Streptophyta</taxon>
        <taxon>Embryophyta</taxon>
        <taxon>Tracheophyta</taxon>
        <taxon>Spermatophyta</taxon>
        <taxon>Magnoliopsida</taxon>
        <taxon>eudicotyledons</taxon>
        <taxon>Gunneridae</taxon>
        <taxon>Pentapetalae</taxon>
        <taxon>rosids</taxon>
        <taxon>malvids</taxon>
        <taxon>Brassicales</taxon>
        <taxon>Brassicaceae</taxon>
        <taxon>Brassiceae</taxon>
        <taxon>Brassica</taxon>
    </lineage>
</organism>
<feature type="non-terminal residue" evidence="6">
    <location>
        <position position="1"/>
    </location>
</feature>
<feature type="compositionally biased region" description="Basic and acidic residues" evidence="4">
    <location>
        <begin position="9"/>
        <end position="18"/>
    </location>
</feature>
<gene>
    <name evidence="6" type="ORF">BOLC5T33515H</name>
</gene>
<evidence type="ECO:0000256" key="2">
    <source>
        <dbReference type="ARBA" id="ARBA00004906"/>
    </source>
</evidence>
<dbReference type="PANTHER" id="PTHR31060">
    <property type="entry name" value="OSJNBA0011J08.25 PROTEIN-RELATED"/>
    <property type="match status" value="1"/>
</dbReference>
<evidence type="ECO:0000256" key="4">
    <source>
        <dbReference type="SAM" id="MobiDB-lite"/>
    </source>
</evidence>
<sequence length="210" mass="24057">MSRYSSHGSSRDHLHEGHPSQSAISGSSPSPRKLPEPLDSAKFEGMKLHEWMERCERMSIMMIHSLQQHATCILSHYGSKNSTTLEQWRQQGFEETKKFLEKVPENLRNEFMYTTALPKKHIMRELGLLLKPSPFRSITSLSVGNRVKVDEILIEKKMCDEFVMLWADQKELADLHSKKPTMYRHEISKITAQICVGISGGRIMVNSETG</sequence>
<evidence type="ECO:0000256" key="1">
    <source>
        <dbReference type="ARBA" id="ARBA00002668"/>
    </source>
</evidence>
<evidence type="ECO:0000259" key="5">
    <source>
        <dbReference type="Pfam" id="PF25553"/>
    </source>
</evidence>
<feature type="region of interest" description="Disordered" evidence="4">
    <location>
        <begin position="1"/>
        <end position="38"/>
    </location>
</feature>
<name>A0A3P6F107_BRAOL</name>
<feature type="compositionally biased region" description="Low complexity" evidence="4">
    <location>
        <begin position="19"/>
        <end position="31"/>
    </location>
</feature>
<evidence type="ECO:0000313" key="6">
    <source>
        <dbReference type="EMBL" id="VDD45968.1"/>
    </source>
</evidence>
<dbReference type="Pfam" id="PF25553">
    <property type="entry name" value="BTB-POZ_ANK-like"/>
    <property type="match status" value="1"/>
</dbReference>
<dbReference type="UniPathway" id="UPA00143"/>
<dbReference type="InterPro" id="IPR038920">
    <property type="entry name" value="At3g05675-like"/>
</dbReference>
<comment type="pathway">
    <text evidence="2">Protein modification; protein ubiquitination.</text>
</comment>
<protein>
    <recommendedName>
        <fullName evidence="5">At3g05675-like ankyrin-like domain-containing protein</fullName>
    </recommendedName>
</protein>
<comment type="function">
    <text evidence="1">May act as a substrate-specific adapter of an E3 ubiquitin-protein ligase complex (CUL3-RBX1-BTB) which mediates the ubiquitination and subsequent proteasomal degradation of target proteins.</text>
</comment>
<feature type="non-terminal residue" evidence="6">
    <location>
        <position position="210"/>
    </location>
</feature>
<dbReference type="InterPro" id="IPR058039">
    <property type="entry name" value="At3g05675-like_ankyrin"/>
</dbReference>
<proteinExistence type="predicted"/>
<dbReference type="EMBL" id="LR031877">
    <property type="protein sequence ID" value="VDD45968.1"/>
    <property type="molecule type" value="Genomic_DNA"/>
</dbReference>
<dbReference type="AlphaFoldDB" id="A0A3P6F107"/>
<dbReference type="GO" id="GO:0016567">
    <property type="term" value="P:protein ubiquitination"/>
    <property type="evidence" value="ECO:0007669"/>
    <property type="project" value="UniProtKB-UniPathway"/>
</dbReference>
<reference evidence="6" key="1">
    <citation type="submission" date="2018-11" db="EMBL/GenBank/DDBJ databases">
        <authorList>
            <consortium name="Genoscope - CEA"/>
            <person name="William W."/>
        </authorList>
    </citation>
    <scope>NUCLEOTIDE SEQUENCE</scope>
</reference>
<evidence type="ECO:0000256" key="3">
    <source>
        <dbReference type="ARBA" id="ARBA00022786"/>
    </source>
</evidence>
<keyword evidence="3" id="KW-0833">Ubl conjugation pathway</keyword>
<feature type="domain" description="At3g05675-like ankyrin-like" evidence="5">
    <location>
        <begin position="140"/>
        <end position="208"/>
    </location>
</feature>
<accession>A0A3P6F107</accession>